<reference evidence="2" key="1">
    <citation type="submission" date="2022-11" db="EMBL/GenBank/DDBJ databases">
        <title>The characterization of three novel Bacteroidetes species and genomic analysis of their roles in tidal elemental geochemical cycles.</title>
        <authorList>
            <person name="Ma K.-J."/>
        </authorList>
    </citation>
    <scope>NUCLEOTIDE SEQUENCE</scope>
    <source>
        <strain evidence="2">M415</strain>
    </source>
</reference>
<gene>
    <name evidence="2" type="ORF">OO016_05120</name>
</gene>
<dbReference type="RefSeq" id="WP_266011375.1">
    <property type="nucleotide sequence ID" value="NZ_JAPFQP010000001.1"/>
</dbReference>
<name>A0AAE3MJL0_9FLAO</name>
<feature type="transmembrane region" description="Helical" evidence="1">
    <location>
        <begin position="12"/>
        <end position="42"/>
    </location>
</feature>
<accession>A0AAE3MJL0</accession>
<keyword evidence="3" id="KW-1185">Reference proteome</keyword>
<organism evidence="2 3">
    <name type="scientific">Lentiprolixibacter aurantiacus</name>
    <dbReference type="NCBI Taxonomy" id="2993939"/>
    <lineage>
        <taxon>Bacteria</taxon>
        <taxon>Pseudomonadati</taxon>
        <taxon>Bacteroidota</taxon>
        <taxon>Flavobacteriia</taxon>
        <taxon>Flavobacteriales</taxon>
        <taxon>Flavobacteriaceae</taxon>
        <taxon>Lentiprolixibacter</taxon>
    </lineage>
</organism>
<evidence type="ECO:0000256" key="1">
    <source>
        <dbReference type="SAM" id="Phobius"/>
    </source>
</evidence>
<keyword evidence="1" id="KW-1133">Transmembrane helix</keyword>
<comment type="caution">
    <text evidence="2">The sequence shown here is derived from an EMBL/GenBank/DDBJ whole genome shotgun (WGS) entry which is preliminary data.</text>
</comment>
<evidence type="ECO:0000313" key="3">
    <source>
        <dbReference type="Proteomes" id="UP001207116"/>
    </source>
</evidence>
<dbReference type="AlphaFoldDB" id="A0AAE3MJL0"/>
<evidence type="ECO:0000313" key="2">
    <source>
        <dbReference type="EMBL" id="MCX2718975.1"/>
    </source>
</evidence>
<protein>
    <submittedName>
        <fullName evidence="2">Uncharacterized protein</fullName>
    </submittedName>
</protein>
<dbReference type="EMBL" id="JAPFQP010000001">
    <property type="protein sequence ID" value="MCX2718975.1"/>
    <property type="molecule type" value="Genomic_DNA"/>
</dbReference>
<proteinExistence type="predicted"/>
<keyword evidence="1" id="KW-0472">Membrane</keyword>
<sequence>MKEHLTLGTRVLNGFLSVMVVILVLILAGVVISLILALFGFFN</sequence>
<dbReference type="Proteomes" id="UP001207116">
    <property type="component" value="Unassembled WGS sequence"/>
</dbReference>
<keyword evidence="1" id="KW-0812">Transmembrane</keyword>